<comment type="similarity">
    <text evidence="2">Belongs to the EamA transporter family.</text>
</comment>
<keyword evidence="10" id="KW-1185">Reference proteome</keyword>
<dbReference type="PANTHER" id="PTHR32322:SF18">
    <property type="entry name" value="S-ADENOSYLMETHIONINE_S-ADENOSYLHOMOCYSTEINE TRANSPORTER"/>
    <property type="match status" value="1"/>
</dbReference>
<name>A0A285HCU3_9FIRM</name>
<organism evidence="9 10">
    <name type="scientific">Orenia metallireducens</name>
    <dbReference type="NCBI Taxonomy" id="1413210"/>
    <lineage>
        <taxon>Bacteria</taxon>
        <taxon>Bacillati</taxon>
        <taxon>Bacillota</taxon>
        <taxon>Clostridia</taxon>
        <taxon>Halanaerobiales</taxon>
        <taxon>Halobacteroidaceae</taxon>
        <taxon>Orenia</taxon>
    </lineage>
</organism>
<comment type="subcellular location">
    <subcellularLocation>
        <location evidence="1">Cell membrane</location>
        <topology evidence="1">Multi-pass membrane protein</topology>
    </subcellularLocation>
</comment>
<evidence type="ECO:0000256" key="3">
    <source>
        <dbReference type="ARBA" id="ARBA00022475"/>
    </source>
</evidence>
<keyword evidence="3" id="KW-1003">Cell membrane</keyword>
<evidence type="ECO:0000256" key="5">
    <source>
        <dbReference type="ARBA" id="ARBA00022989"/>
    </source>
</evidence>
<keyword evidence="5 7" id="KW-1133">Transmembrane helix</keyword>
<dbReference type="OrthoDB" id="3190463at2"/>
<dbReference type="Proteomes" id="UP000219573">
    <property type="component" value="Unassembled WGS sequence"/>
</dbReference>
<sequence length="315" mass="35371">MRERDIFTNKYSVPLLAILACLLWGTAFPSLKISYEVLKIGKEDYFLKLLFASYRFFIAAILLLTYQALRRGRKSFKLKAVDFKFLLFLGLLQTTLQYFFFYNGLANTTGAKASILGTTGTFLTVILAHFIYQDDKLNLQKAIGLLVGLLGVIVVNLKEGSFDFSFALLGEGFLIASAVVATIASIIAKSLTRRIEPMLVTAYQMLLGSVTLFLISITKVKPLSLGFTPSTFLLLIYLAMISAVGFALWYTLIKYNHLGYITIYKFVIPVSGVFFSSLLLAEESLNLNLLFSLLLVSIGIIIINYRKSRRIYRKI</sequence>
<dbReference type="SUPFAM" id="SSF103481">
    <property type="entry name" value="Multidrug resistance efflux transporter EmrE"/>
    <property type="match status" value="2"/>
</dbReference>
<keyword evidence="4 7" id="KW-0812">Transmembrane</keyword>
<evidence type="ECO:0000256" key="6">
    <source>
        <dbReference type="ARBA" id="ARBA00023136"/>
    </source>
</evidence>
<reference evidence="10" key="1">
    <citation type="submission" date="2017-09" db="EMBL/GenBank/DDBJ databases">
        <authorList>
            <person name="Varghese N."/>
            <person name="Submissions S."/>
        </authorList>
    </citation>
    <scope>NUCLEOTIDE SEQUENCE [LARGE SCALE GENOMIC DNA]</scope>
    <source>
        <strain evidence="10">MSL47</strain>
    </source>
</reference>
<dbReference type="GO" id="GO:0005886">
    <property type="term" value="C:plasma membrane"/>
    <property type="evidence" value="ECO:0007669"/>
    <property type="project" value="UniProtKB-SubCell"/>
</dbReference>
<feature type="transmembrane region" description="Helical" evidence="7">
    <location>
        <begin position="81"/>
        <end position="101"/>
    </location>
</feature>
<dbReference type="EMBL" id="OBDZ01000017">
    <property type="protein sequence ID" value="SNY33562.1"/>
    <property type="molecule type" value="Genomic_DNA"/>
</dbReference>
<evidence type="ECO:0000256" key="2">
    <source>
        <dbReference type="ARBA" id="ARBA00007362"/>
    </source>
</evidence>
<evidence type="ECO:0000256" key="4">
    <source>
        <dbReference type="ARBA" id="ARBA00022692"/>
    </source>
</evidence>
<feature type="domain" description="EamA" evidence="8">
    <location>
        <begin position="169"/>
        <end position="304"/>
    </location>
</feature>
<evidence type="ECO:0000259" key="8">
    <source>
        <dbReference type="Pfam" id="PF00892"/>
    </source>
</evidence>
<feature type="transmembrane region" description="Helical" evidence="7">
    <location>
        <begin position="263"/>
        <end position="281"/>
    </location>
</feature>
<feature type="transmembrane region" description="Helical" evidence="7">
    <location>
        <begin position="164"/>
        <end position="188"/>
    </location>
</feature>
<dbReference type="InterPro" id="IPR050638">
    <property type="entry name" value="AA-Vitamin_Transporters"/>
</dbReference>
<feature type="domain" description="EamA" evidence="8">
    <location>
        <begin position="15"/>
        <end position="156"/>
    </location>
</feature>
<evidence type="ECO:0000256" key="7">
    <source>
        <dbReference type="SAM" id="Phobius"/>
    </source>
</evidence>
<feature type="transmembrane region" description="Helical" evidence="7">
    <location>
        <begin position="139"/>
        <end position="158"/>
    </location>
</feature>
<evidence type="ECO:0000313" key="10">
    <source>
        <dbReference type="Proteomes" id="UP000219573"/>
    </source>
</evidence>
<protein>
    <submittedName>
        <fullName evidence="9">Permease of the drug/metabolite transporter (DMT) superfamily</fullName>
    </submittedName>
</protein>
<feature type="transmembrane region" description="Helical" evidence="7">
    <location>
        <begin position="232"/>
        <end position="251"/>
    </location>
</feature>
<dbReference type="PROSITE" id="PS51257">
    <property type="entry name" value="PROKAR_LIPOPROTEIN"/>
    <property type="match status" value="1"/>
</dbReference>
<proteinExistence type="inferred from homology"/>
<dbReference type="AlphaFoldDB" id="A0A285HCU3"/>
<gene>
    <name evidence="9" type="ORF">SAMN06265827_11737</name>
</gene>
<dbReference type="Pfam" id="PF00892">
    <property type="entry name" value="EamA"/>
    <property type="match status" value="2"/>
</dbReference>
<feature type="transmembrane region" description="Helical" evidence="7">
    <location>
        <begin position="45"/>
        <end position="69"/>
    </location>
</feature>
<evidence type="ECO:0000256" key="1">
    <source>
        <dbReference type="ARBA" id="ARBA00004651"/>
    </source>
</evidence>
<evidence type="ECO:0000313" key="9">
    <source>
        <dbReference type="EMBL" id="SNY33562.1"/>
    </source>
</evidence>
<feature type="transmembrane region" description="Helical" evidence="7">
    <location>
        <begin position="113"/>
        <end position="132"/>
    </location>
</feature>
<dbReference type="RefSeq" id="WP_097018336.1">
    <property type="nucleotide sequence ID" value="NZ_OBDZ01000017.1"/>
</dbReference>
<dbReference type="PANTHER" id="PTHR32322">
    <property type="entry name" value="INNER MEMBRANE TRANSPORTER"/>
    <property type="match status" value="1"/>
</dbReference>
<accession>A0A285HCU3</accession>
<dbReference type="InterPro" id="IPR037185">
    <property type="entry name" value="EmrE-like"/>
</dbReference>
<keyword evidence="6 7" id="KW-0472">Membrane</keyword>
<feature type="transmembrane region" description="Helical" evidence="7">
    <location>
        <begin position="287"/>
        <end position="305"/>
    </location>
</feature>
<dbReference type="InterPro" id="IPR000620">
    <property type="entry name" value="EamA_dom"/>
</dbReference>
<feature type="transmembrane region" description="Helical" evidence="7">
    <location>
        <begin position="200"/>
        <end position="220"/>
    </location>
</feature>